<dbReference type="EMBL" id="LR134356">
    <property type="protein sequence ID" value="VEG52991.1"/>
    <property type="molecule type" value="Genomic_DNA"/>
</dbReference>
<dbReference type="InterPro" id="IPR013216">
    <property type="entry name" value="Methyltransf_11"/>
</dbReference>
<dbReference type="InterPro" id="IPR029063">
    <property type="entry name" value="SAM-dependent_MTases_sf"/>
</dbReference>
<evidence type="ECO:0000313" key="3">
    <source>
        <dbReference type="Proteomes" id="UP000279306"/>
    </source>
</evidence>
<sequence length="253" mass="26958">MSDAMDAEFDTVAEWTAEAAQRLGDEFILPAACRGSGSPAALDWLIDALDLQGDDVLVDSGAGVGGPAAYAVQSRRVRALLVEPEAGACRAAATLFGFPVVQASGSALPVADHAVDAAWSLGVLCTMEDQIGLLTELRRVVRPPGRVGLLVYVATRELSADEVPEGNHFPTDASLTRLFDESGFAVVARERAADLDDPPAEWDQRVDDVDGEIKRLHQHEEAWQVAEQQSDTMAELVTSGAVVATLYSLRTTN</sequence>
<keyword evidence="2" id="KW-0808">Transferase</keyword>
<accession>A0A448IKL1</accession>
<dbReference type="Proteomes" id="UP000279306">
    <property type="component" value="Chromosome"/>
</dbReference>
<dbReference type="KEGG" id="mauu:NCTC10437_01739"/>
<dbReference type="Pfam" id="PF08241">
    <property type="entry name" value="Methyltransf_11"/>
    <property type="match status" value="1"/>
</dbReference>
<dbReference type="AlphaFoldDB" id="A0A448IKL1"/>
<keyword evidence="2" id="KW-0489">Methyltransferase</keyword>
<feature type="domain" description="Methyltransferase type 11" evidence="1">
    <location>
        <begin position="58"/>
        <end position="147"/>
    </location>
</feature>
<dbReference type="SUPFAM" id="SSF53335">
    <property type="entry name" value="S-adenosyl-L-methionine-dependent methyltransferases"/>
    <property type="match status" value="1"/>
</dbReference>
<proteinExistence type="predicted"/>
<gene>
    <name evidence="2" type="primary">rebM_1</name>
    <name evidence="2" type="ORF">NCTC10437_01739</name>
</gene>
<dbReference type="STRING" id="1791.GCA_001049355_04403"/>
<dbReference type="EC" id="2.1.1.-" evidence="2"/>
<protein>
    <submittedName>
        <fullName evidence="2">Methyltransferase family protein</fullName>
        <ecNumber evidence="2">2.1.1.-</ecNumber>
    </submittedName>
</protein>
<name>A0A448IKL1_MYCAU</name>
<dbReference type="OrthoDB" id="5177196at2"/>
<evidence type="ECO:0000259" key="1">
    <source>
        <dbReference type="Pfam" id="PF08241"/>
    </source>
</evidence>
<organism evidence="2 3">
    <name type="scientific">Mycolicibacterium aurum</name>
    <name type="common">Mycobacterium aurum</name>
    <dbReference type="NCBI Taxonomy" id="1791"/>
    <lineage>
        <taxon>Bacteria</taxon>
        <taxon>Bacillati</taxon>
        <taxon>Actinomycetota</taxon>
        <taxon>Actinomycetes</taxon>
        <taxon>Mycobacteriales</taxon>
        <taxon>Mycobacteriaceae</taxon>
        <taxon>Mycolicibacterium</taxon>
    </lineage>
</organism>
<evidence type="ECO:0000313" key="2">
    <source>
        <dbReference type="EMBL" id="VEG52991.1"/>
    </source>
</evidence>
<dbReference type="GO" id="GO:0032259">
    <property type="term" value="P:methylation"/>
    <property type="evidence" value="ECO:0007669"/>
    <property type="project" value="UniProtKB-KW"/>
</dbReference>
<dbReference type="RefSeq" id="WP_048634252.1">
    <property type="nucleotide sequence ID" value="NZ_CVQQ01000018.1"/>
</dbReference>
<keyword evidence="3" id="KW-1185">Reference proteome</keyword>
<dbReference type="Gene3D" id="3.40.50.150">
    <property type="entry name" value="Vaccinia Virus protein VP39"/>
    <property type="match status" value="1"/>
</dbReference>
<dbReference type="GO" id="GO:0008757">
    <property type="term" value="F:S-adenosylmethionine-dependent methyltransferase activity"/>
    <property type="evidence" value="ECO:0007669"/>
    <property type="project" value="InterPro"/>
</dbReference>
<reference evidence="2 3" key="1">
    <citation type="submission" date="2018-12" db="EMBL/GenBank/DDBJ databases">
        <authorList>
            <consortium name="Pathogen Informatics"/>
        </authorList>
    </citation>
    <scope>NUCLEOTIDE SEQUENCE [LARGE SCALE GENOMIC DNA]</scope>
    <source>
        <strain evidence="2 3">NCTC10437</strain>
    </source>
</reference>